<organism evidence="2 3">
    <name type="scientific">Pendulispora albinea</name>
    <dbReference type="NCBI Taxonomy" id="2741071"/>
    <lineage>
        <taxon>Bacteria</taxon>
        <taxon>Pseudomonadati</taxon>
        <taxon>Myxococcota</taxon>
        <taxon>Myxococcia</taxon>
        <taxon>Myxococcales</taxon>
        <taxon>Sorangiineae</taxon>
        <taxon>Pendulisporaceae</taxon>
        <taxon>Pendulispora</taxon>
    </lineage>
</organism>
<proteinExistence type="predicted"/>
<keyword evidence="3" id="KW-1185">Reference proteome</keyword>
<name>A0ABZ2M983_9BACT</name>
<dbReference type="Proteomes" id="UP001370348">
    <property type="component" value="Chromosome"/>
</dbReference>
<evidence type="ECO:0000313" key="3">
    <source>
        <dbReference type="Proteomes" id="UP001370348"/>
    </source>
</evidence>
<accession>A0ABZ2M983</accession>
<reference evidence="2 3" key="1">
    <citation type="submission" date="2021-12" db="EMBL/GenBank/DDBJ databases">
        <title>Discovery of the Pendulisporaceae a myxobacterial family with distinct sporulation behavior and unique specialized metabolism.</title>
        <authorList>
            <person name="Garcia R."/>
            <person name="Popoff A."/>
            <person name="Bader C.D."/>
            <person name="Loehr J."/>
            <person name="Walesch S."/>
            <person name="Walt C."/>
            <person name="Boldt J."/>
            <person name="Bunk B."/>
            <person name="Haeckl F.J.F.P.J."/>
            <person name="Gunesch A.P."/>
            <person name="Birkelbach J."/>
            <person name="Nuebel U."/>
            <person name="Pietschmann T."/>
            <person name="Bach T."/>
            <person name="Mueller R."/>
        </authorList>
    </citation>
    <scope>NUCLEOTIDE SEQUENCE [LARGE SCALE GENOMIC DNA]</scope>
    <source>
        <strain evidence="2 3">MSr11954</strain>
    </source>
</reference>
<feature type="compositionally biased region" description="Acidic residues" evidence="1">
    <location>
        <begin position="19"/>
        <end position="43"/>
    </location>
</feature>
<feature type="region of interest" description="Disordered" evidence="1">
    <location>
        <begin position="1"/>
        <end position="50"/>
    </location>
</feature>
<gene>
    <name evidence="2" type="ORF">LZC94_17610</name>
</gene>
<evidence type="ECO:0000256" key="1">
    <source>
        <dbReference type="SAM" id="MobiDB-lite"/>
    </source>
</evidence>
<evidence type="ECO:0000313" key="2">
    <source>
        <dbReference type="EMBL" id="WXB19042.1"/>
    </source>
</evidence>
<dbReference type="EMBL" id="CP089984">
    <property type="protein sequence ID" value="WXB19042.1"/>
    <property type="molecule type" value="Genomic_DNA"/>
</dbReference>
<sequence length="114" mass="12894">MMRVGYELPPLLAPPPLPEEPEELEAPDELPEPPELLELDDVSDLAAPPPFELPELLELDSDELPLDFPDGFVDEYRSAYHPPPLRMKLPALICLRAVDWWHFGHTVEAGSEIF</sequence>
<protein>
    <submittedName>
        <fullName evidence="2">Uncharacterized protein</fullName>
    </submittedName>
</protein>